<dbReference type="Pfam" id="PF13637">
    <property type="entry name" value="Ank_4"/>
    <property type="match status" value="2"/>
</dbReference>
<evidence type="ECO:0000313" key="4">
    <source>
        <dbReference type="Proteomes" id="UP000332933"/>
    </source>
</evidence>
<sequence length="691" mass="76398">MQGNVNDHSAELQARFDEVDTTVLFEPMGFNNDPVYILPPTFRALPLGTPTWSIAGTINTISAKDLCLHASHRDVRFPLHLAILEGDLSVVKAMTEVRPELLSKDAMGCAIRSGHMHLVEYFVRLGLANRPPTNEDTTTYDCERSRDDPPEAWLDSAAVKNNLPLLQYLHQHEIGDATTLAMDAAIRHGNLDMVRFLHDQRTEGCTEYAWDDAVSSGHVDVLKFLFAHRTEGCSEGVLAGADFAAHPGLLTILLDQDNEPTIDAAYNVAVAGKLDLLQLLLTTRGEKGSLASWTDVAAQGHLHVLKWLANVHGKPGDLESSVPVASLDLVAYLHQVGNDLRHVAPQSLPVAEFLLQHGIDVFSNDQINAVVKAGHLDIVQFVQEKSPMSGVSKDAMDIAAGEGWFAIVKYLHTHRSEGCTTQALDDAAANGHLDVVQFLTDHRTEGCTTEALDMAATNGHLEIVQWLHHHTTAGCTKRAVTSAASNDHVEVVDFLARHRSEGGSKHVYSSPLAKANLTMVQCLHAYWPSMPVRIPDFELQEDSAVERRHATVFYWLLQQKAKLDVGRVLALAARFGHVDVVHYIMAERMATAHMVNKAVEVALNHNTVNVLQCIWTMGKEWVDTSARLRQGRLMVTEIEWACEFKGPYKALRDSLESEFDADELLEPVENEVDDDDDRASDQDMSDDDDDE</sequence>
<dbReference type="PANTHER" id="PTHR46586:SF3">
    <property type="entry name" value="ANKYRIN REPEAT-CONTAINING PROTEIN"/>
    <property type="match status" value="1"/>
</dbReference>
<dbReference type="EMBL" id="CAADRA010006738">
    <property type="protein sequence ID" value="VFT96508.1"/>
    <property type="molecule type" value="Genomic_DNA"/>
</dbReference>
<feature type="region of interest" description="Disordered" evidence="1">
    <location>
        <begin position="665"/>
        <end position="691"/>
    </location>
</feature>
<dbReference type="Gene3D" id="1.25.40.20">
    <property type="entry name" value="Ankyrin repeat-containing domain"/>
    <property type="match status" value="3"/>
</dbReference>
<dbReference type="InterPro" id="IPR052050">
    <property type="entry name" value="SecEffector_AnkRepeat"/>
</dbReference>
<dbReference type="PANTHER" id="PTHR46586">
    <property type="entry name" value="ANKYRIN REPEAT-CONTAINING PROTEIN"/>
    <property type="match status" value="1"/>
</dbReference>
<evidence type="ECO:0000313" key="2">
    <source>
        <dbReference type="EMBL" id="KAF0688565.1"/>
    </source>
</evidence>
<organism evidence="3 4">
    <name type="scientific">Aphanomyces stellatus</name>
    <dbReference type="NCBI Taxonomy" id="120398"/>
    <lineage>
        <taxon>Eukaryota</taxon>
        <taxon>Sar</taxon>
        <taxon>Stramenopiles</taxon>
        <taxon>Oomycota</taxon>
        <taxon>Saprolegniomycetes</taxon>
        <taxon>Saprolegniales</taxon>
        <taxon>Verrucalvaceae</taxon>
        <taxon>Aphanomyces</taxon>
    </lineage>
</organism>
<dbReference type="InterPro" id="IPR002110">
    <property type="entry name" value="Ankyrin_rpt"/>
</dbReference>
<keyword evidence="4" id="KW-1185">Reference proteome</keyword>
<dbReference type="EMBL" id="VJMH01006715">
    <property type="protein sequence ID" value="KAF0688565.1"/>
    <property type="molecule type" value="Genomic_DNA"/>
</dbReference>
<gene>
    <name evidence="3" type="primary">Aste57867_19810</name>
    <name evidence="2" type="ORF">As57867_019745</name>
    <name evidence="3" type="ORF">ASTE57867_19810</name>
</gene>
<dbReference type="SUPFAM" id="SSF48403">
    <property type="entry name" value="Ankyrin repeat"/>
    <property type="match status" value="3"/>
</dbReference>
<name>A0A485LEN0_9STRA</name>
<dbReference type="Proteomes" id="UP000332933">
    <property type="component" value="Unassembled WGS sequence"/>
</dbReference>
<dbReference type="InterPro" id="IPR036770">
    <property type="entry name" value="Ankyrin_rpt-contain_sf"/>
</dbReference>
<proteinExistence type="predicted"/>
<protein>
    <submittedName>
        <fullName evidence="3">Aste57867_19810 protein</fullName>
    </submittedName>
</protein>
<accession>A0A485LEN0</accession>
<evidence type="ECO:0000256" key="1">
    <source>
        <dbReference type="SAM" id="MobiDB-lite"/>
    </source>
</evidence>
<evidence type="ECO:0000313" key="3">
    <source>
        <dbReference type="EMBL" id="VFT96508.1"/>
    </source>
</evidence>
<dbReference type="AlphaFoldDB" id="A0A485LEN0"/>
<reference evidence="2" key="2">
    <citation type="submission" date="2019-06" db="EMBL/GenBank/DDBJ databases">
        <title>Genomics analysis of Aphanomyces spp. identifies a new class of oomycete effector associated with host adaptation.</title>
        <authorList>
            <person name="Gaulin E."/>
        </authorList>
    </citation>
    <scope>NUCLEOTIDE SEQUENCE</scope>
    <source>
        <strain evidence="2">CBS 578.67</strain>
    </source>
</reference>
<reference evidence="3 4" key="1">
    <citation type="submission" date="2019-03" db="EMBL/GenBank/DDBJ databases">
        <authorList>
            <person name="Gaulin E."/>
            <person name="Dumas B."/>
        </authorList>
    </citation>
    <scope>NUCLEOTIDE SEQUENCE [LARGE SCALE GENOMIC DNA]</scope>
    <source>
        <strain evidence="3">CBS 568.67</strain>
    </source>
</reference>